<dbReference type="Gene3D" id="3.40.220.10">
    <property type="entry name" value="Leucine Aminopeptidase, subunit E, domain 1"/>
    <property type="match status" value="1"/>
</dbReference>
<comment type="caution">
    <text evidence="9">The sequence shown here is derived from an EMBL/GenBank/DDBJ whole genome shotgun (WGS) entry which is preliminary data.</text>
</comment>
<dbReference type="SUPFAM" id="SSF53187">
    <property type="entry name" value="Zn-dependent exopeptidases"/>
    <property type="match status" value="1"/>
</dbReference>
<dbReference type="Pfam" id="PF02789">
    <property type="entry name" value="Peptidase_M17_N"/>
    <property type="match status" value="1"/>
</dbReference>
<dbReference type="AlphaFoldDB" id="A0A2A4X6B4"/>
<dbReference type="EC" id="3.4.11.10" evidence="7"/>
<feature type="domain" description="Cytosol aminopeptidase" evidence="8">
    <location>
        <begin position="339"/>
        <end position="346"/>
    </location>
</feature>
<evidence type="ECO:0000256" key="7">
    <source>
        <dbReference type="HAMAP-Rule" id="MF_00181"/>
    </source>
</evidence>
<feature type="binding site" evidence="7">
    <location>
        <position position="264"/>
    </location>
    <ligand>
        <name>Mn(2+)</name>
        <dbReference type="ChEBI" id="CHEBI:29035"/>
        <label>2</label>
    </ligand>
</feature>
<feature type="active site" evidence="7">
    <location>
        <position position="271"/>
    </location>
</feature>
<dbReference type="PRINTS" id="PR00481">
    <property type="entry name" value="LAMNOPPTDASE"/>
</dbReference>
<dbReference type="HAMAP" id="MF_00181">
    <property type="entry name" value="Cytosol_peptidase_M17"/>
    <property type="match status" value="1"/>
</dbReference>
<feature type="binding site" evidence="7">
    <location>
        <position position="282"/>
    </location>
    <ligand>
        <name>Mn(2+)</name>
        <dbReference type="ChEBI" id="CHEBI:29035"/>
        <label>2</label>
    </ligand>
</feature>
<feature type="binding site" evidence="7">
    <location>
        <position position="264"/>
    </location>
    <ligand>
        <name>Mn(2+)</name>
        <dbReference type="ChEBI" id="CHEBI:29035"/>
        <label>1</label>
    </ligand>
</feature>
<keyword evidence="6 7" id="KW-0378">Hydrolase</keyword>
<evidence type="ECO:0000256" key="3">
    <source>
        <dbReference type="ARBA" id="ARBA00009528"/>
    </source>
</evidence>
<comment type="similarity">
    <text evidence="3 7">Belongs to the peptidase M17 family.</text>
</comment>
<evidence type="ECO:0000256" key="5">
    <source>
        <dbReference type="ARBA" id="ARBA00022670"/>
    </source>
</evidence>
<dbReference type="GO" id="GO:0070006">
    <property type="term" value="F:metalloaminopeptidase activity"/>
    <property type="evidence" value="ECO:0007669"/>
    <property type="project" value="InterPro"/>
</dbReference>
<proteinExistence type="inferred from homology"/>
<comment type="cofactor">
    <cofactor evidence="7">
        <name>Mn(2+)</name>
        <dbReference type="ChEBI" id="CHEBI:29035"/>
    </cofactor>
    <text evidence="7">Binds 2 manganese ions per subunit.</text>
</comment>
<dbReference type="EMBL" id="NVUK01000008">
    <property type="protein sequence ID" value="PCI78143.1"/>
    <property type="molecule type" value="Genomic_DNA"/>
</dbReference>
<evidence type="ECO:0000313" key="9">
    <source>
        <dbReference type="EMBL" id="PCI78143.1"/>
    </source>
</evidence>
<dbReference type="SUPFAM" id="SSF52949">
    <property type="entry name" value="Macro domain-like"/>
    <property type="match status" value="1"/>
</dbReference>
<dbReference type="PANTHER" id="PTHR11963:SF23">
    <property type="entry name" value="CYTOSOL AMINOPEPTIDASE"/>
    <property type="match status" value="1"/>
</dbReference>
<dbReference type="GO" id="GO:0005737">
    <property type="term" value="C:cytoplasm"/>
    <property type="evidence" value="ECO:0007669"/>
    <property type="project" value="UniProtKB-SubCell"/>
</dbReference>
<dbReference type="PROSITE" id="PS00631">
    <property type="entry name" value="CYTOSOL_AP"/>
    <property type="match status" value="1"/>
</dbReference>
<dbReference type="PANTHER" id="PTHR11963">
    <property type="entry name" value="LEUCINE AMINOPEPTIDASE-RELATED"/>
    <property type="match status" value="1"/>
</dbReference>
<protein>
    <recommendedName>
        <fullName evidence="7">Probable cytosol aminopeptidase</fullName>
        <ecNumber evidence="7">3.4.11.1</ecNumber>
    </recommendedName>
    <alternativeName>
        <fullName evidence="7">Leucine aminopeptidase</fullName>
        <shortName evidence="7">LAP</shortName>
        <ecNumber evidence="7">3.4.11.10</ecNumber>
    </alternativeName>
    <alternativeName>
        <fullName evidence="7">Leucyl aminopeptidase</fullName>
    </alternativeName>
</protein>
<name>A0A2A4X6B4_UNCAE</name>
<feature type="binding site" evidence="7">
    <location>
        <position position="343"/>
    </location>
    <ligand>
        <name>Mn(2+)</name>
        <dbReference type="ChEBI" id="CHEBI:29035"/>
        <label>1</label>
    </ligand>
</feature>
<dbReference type="Pfam" id="PF00883">
    <property type="entry name" value="Peptidase_M17"/>
    <property type="match status" value="1"/>
</dbReference>
<dbReference type="InterPro" id="IPR008283">
    <property type="entry name" value="Peptidase_M17_N"/>
</dbReference>
<comment type="catalytic activity">
    <reaction evidence="2 7">
        <text>Release of an N-terminal amino acid, preferentially leucine, but not glutamic or aspartic acids.</text>
        <dbReference type="EC" id="3.4.11.10"/>
    </reaction>
</comment>
<evidence type="ECO:0000256" key="2">
    <source>
        <dbReference type="ARBA" id="ARBA00000967"/>
    </source>
</evidence>
<keyword evidence="7" id="KW-0963">Cytoplasm</keyword>
<evidence type="ECO:0000313" key="10">
    <source>
        <dbReference type="Proteomes" id="UP000218775"/>
    </source>
</evidence>
<dbReference type="GO" id="GO:0006508">
    <property type="term" value="P:proteolysis"/>
    <property type="evidence" value="ECO:0007669"/>
    <property type="project" value="UniProtKB-KW"/>
</dbReference>
<feature type="active site" evidence="7">
    <location>
        <position position="345"/>
    </location>
</feature>
<dbReference type="InterPro" id="IPR023042">
    <property type="entry name" value="Peptidase_M17_leu_NH2_pept"/>
</dbReference>
<evidence type="ECO:0000256" key="6">
    <source>
        <dbReference type="ARBA" id="ARBA00022801"/>
    </source>
</evidence>
<accession>A0A2A4X6B4</accession>
<keyword evidence="7" id="KW-0479">Metal-binding</keyword>
<dbReference type="GO" id="GO:0030145">
    <property type="term" value="F:manganese ion binding"/>
    <property type="evidence" value="ECO:0007669"/>
    <property type="project" value="UniProtKB-UniRule"/>
</dbReference>
<evidence type="ECO:0000256" key="4">
    <source>
        <dbReference type="ARBA" id="ARBA00022438"/>
    </source>
</evidence>
<keyword evidence="5 7" id="KW-0645">Protease</keyword>
<feature type="binding site" evidence="7">
    <location>
        <position position="343"/>
    </location>
    <ligand>
        <name>Mn(2+)</name>
        <dbReference type="ChEBI" id="CHEBI:29035"/>
        <label>2</label>
    </ligand>
</feature>
<comment type="subcellular location">
    <subcellularLocation>
        <location evidence="7">Cytoplasm</location>
    </subcellularLocation>
</comment>
<comment type="catalytic activity">
    <reaction evidence="1 7">
        <text>Release of an N-terminal amino acid, Xaa-|-Yaa-, in which Xaa is preferably Leu, but may be other amino acids including Pro although not Arg or Lys, and Yaa may be Pro. Amino acid amides and methyl esters are also readily hydrolyzed, but rates on arylamides are exceedingly low.</text>
        <dbReference type="EC" id="3.4.11.1"/>
    </reaction>
</comment>
<dbReference type="InterPro" id="IPR043472">
    <property type="entry name" value="Macro_dom-like"/>
</dbReference>
<evidence type="ECO:0000256" key="1">
    <source>
        <dbReference type="ARBA" id="ARBA00000135"/>
    </source>
</evidence>
<dbReference type="Proteomes" id="UP000218775">
    <property type="component" value="Unassembled WGS sequence"/>
</dbReference>
<sequence length="493" mass="53517">MKVTVCAKINDRPISDVTVVPFFTHKKGEVASAFTEGDLKQTLEDIAAYEDFSAKQGSTLLVLGGSEKDERLLFLGLGSVETVSSNSIKEAIAAFVKRARGKSQWKRVNVVIPKVKGLKAEVVFEAVVEGLFLSHYLFEDLKSVDNRKLFYMDKVTVIGEGTNGKITQIQKLHTGVTLARDLVNRNAKDATPSHLASVCKNLAKKYPNVKTKVLEKKELETHKMGLLLAVGESSADEPKLIMMEYLNGGSKSTTMVVGKGVTFDTGGLNLKPTNYIEDMKCDMGGAAAAIGLMKAVAEQNLKVNLIVLVPTTENAIGSLSYKPGDVYTSYLGKTVEITNTDAEGRLILADALAFGQKKFKPDRIIDLATLTGAIVVALGSERTGYYCTEDKLAKKLEEAATVTSEKVWRMPLDKEYASQLKSPIADLANCSKKRMAGSITAALFLKEFIEEGTPWIHLDIAGTAYLDGATSYHMTQATGVGVRLLNELVSQLD</sequence>
<feature type="binding site" evidence="7">
    <location>
        <position position="341"/>
    </location>
    <ligand>
        <name>Mn(2+)</name>
        <dbReference type="ChEBI" id="CHEBI:29035"/>
        <label>1</label>
    </ligand>
</feature>
<organism evidence="9 10">
    <name type="scientific">Aerophobetes bacterium</name>
    <dbReference type="NCBI Taxonomy" id="2030807"/>
    <lineage>
        <taxon>Bacteria</taxon>
        <taxon>Candidatus Aerophobota</taxon>
    </lineage>
</organism>
<keyword evidence="4 7" id="KW-0031">Aminopeptidase</keyword>
<evidence type="ECO:0000259" key="8">
    <source>
        <dbReference type="PROSITE" id="PS00631"/>
    </source>
</evidence>
<dbReference type="NCBIfam" id="NF002083">
    <property type="entry name" value="PRK00913.3-5"/>
    <property type="match status" value="1"/>
</dbReference>
<dbReference type="EC" id="3.4.11.1" evidence="7"/>
<dbReference type="InterPro" id="IPR000819">
    <property type="entry name" value="Peptidase_M17_C"/>
</dbReference>
<dbReference type="CDD" id="cd00433">
    <property type="entry name" value="Peptidase_M17"/>
    <property type="match status" value="1"/>
</dbReference>
<feature type="binding site" evidence="7">
    <location>
        <position position="259"/>
    </location>
    <ligand>
        <name>Mn(2+)</name>
        <dbReference type="ChEBI" id="CHEBI:29035"/>
        <label>2</label>
    </ligand>
</feature>
<reference evidence="10" key="1">
    <citation type="submission" date="2017-08" db="EMBL/GenBank/DDBJ databases">
        <title>A dynamic microbial community with high functional redundancy inhabits the cold, oxic subseafloor aquifer.</title>
        <authorList>
            <person name="Tully B.J."/>
            <person name="Wheat C.G."/>
            <person name="Glazer B.T."/>
            <person name="Huber J.A."/>
        </authorList>
    </citation>
    <scope>NUCLEOTIDE SEQUENCE [LARGE SCALE GENOMIC DNA]</scope>
</reference>
<dbReference type="InterPro" id="IPR011356">
    <property type="entry name" value="Leucine_aapep/pepB"/>
</dbReference>
<dbReference type="Gene3D" id="3.40.630.10">
    <property type="entry name" value="Zn peptidases"/>
    <property type="match status" value="1"/>
</dbReference>
<comment type="function">
    <text evidence="7">Presumably involved in the processing and regular turnover of intracellular proteins. Catalyzes the removal of unsubstituted N-terminal amino acids from various peptides.</text>
</comment>
<keyword evidence="7" id="KW-0464">Manganese</keyword>
<gene>
    <name evidence="7" type="primary">pepA</name>
    <name evidence="9" type="ORF">COB21_01360</name>
</gene>